<organism evidence="2 3">
    <name type="scientific">Aspergillus pseudocaelatus</name>
    <dbReference type="NCBI Taxonomy" id="1825620"/>
    <lineage>
        <taxon>Eukaryota</taxon>
        <taxon>Fungi</taxon>
        <taxon>Dikarya</taxon>
        <taxon>Ascomycota</taxon>
        <taxon>Pezizomycotina</taxon>
        <taxon>Eurotiomycetes</taxon>
        <taxon>Eurotiomycetidae</taxon>
        <taxon>Eurotiales</taxon>
        <taxon>Aspergillaceae</taxon>
        <taxon>Aspergillus</taxon>
        <taxon>Aspergillus subgen. Circumdati</taxon>
    </lineage>
</organism>
<keyword evidence="1" id="KW-0472">Membrane</keyword>
<keyword evidence="1" id="KW-1133">Transmembrane helix</keyword>
<dbReference type="Proteomes" id="UP000325395">
    <property type="component" value="Unassembled WGS sequence"/>
</dbReference>
<keyword evidence="3" id="KW-1185">Reference proteome</keyword>
<feature type="transmembrane region" description="Helical" evidence="1">
    <location>
        <begin position="89"/>
        <end position="108"/>
    </location>
</feature>
<name>A0ABQ6W5G8_9EURO</name>
<evidence type="ECO:0000256" key="1">
    <source>
        <dbReference type="SAM" id="Phobius"/>
    </source>
</evidence>
<protein>
    <submittedName>
        <fullName evidence="2">Uncharacterized protein</fullName>
    </submittedName>
</protein>
<keyword evidence="1" id="KW-0812">Transmembrane</keyword>
<evidence type="ECO:0000313" key="2">
    <source>
        <dbReference type="EMBL" id="KAE8411858.1"/>
    </source>
</evidence>
<sequence length="143" mass="15952">MLSKTNSLYVFRFTGLHSFPFHSAFASNFVSSSKHGIQLFSVPPTTTLLCSSSPSHSSLSLSLVCIPIHVCGALCCMSLSFSIGDNTVYYRIHSLLAFSFQLFFLNSFTEDSIAPNFLHILYLYLHLFTYCITFLLALSVPDQ</sequence>
<feature type="transmembrane region" description="Helical" evidence="1">
    <location>
        <begin position="61"/>
        <end position="83"/>
    </location>
</feature>
<feature type="transmembrane region" description="Helical" evidence="1">
    <location>
        <begin position="120"/>
        <end position="140"/>
    </location>
</feature>
<reference evidence="2 3" key="1">
    <citation type="submission" date="2019-04" db="EMBL/GenBank/DDBJ databases">
        <authorList>
            <consortium name="DOE Joint Genome Institute"/>
            <person name="Mondo S."/>
            <person name="Kjaerbolling I."/>
            <person name="Vesth T."/>
            <person name="Frisvad J.C."/>
            <person name="Nybo J.L."/>
            <person name="Theobald S."/>
            <person name="Kildgaard S."/>
            <person name="Isbrandt T."/>
            <person name="Kuo A."/>
            <person name="Sato A."/>
            <person name="Lyhne E.K."/>
            <person name="Kogle M.E."/>
            <person name="Wiebenga A."/>
            <person name="Kun R.S."/>
            <person name="Lubbers R.J."/>
            <person name="Makela M.R."/>
            <person name="Barry K."/>
            <person name="Chovatia M."/>
            <person name="Clum A."/>
            <person name="Daum C."/>
            <person name="Haridas S."/>
            <person name="He G."/>
            <person name="LaButti K."/>
            <person name="Lipzen A."/>
            <person name="Riley R."/>
            <person name="Salamov A."/>
            <person name="Simmons B.A."/>
            <person name="Magnuson J.K."/>
            <person name="Henrissat B."/>
            <person name="Mortensen U.H."/>
            <person name="Larsen T.O."/>
            <person name="Devries R.P."/>
            <person name="Grigoriev I.V."/>
            <person name="Machida M."/>
            <person name="Baker S.E."/>
            <person name="Andersen M.R."/>
            <person name="Cantor M.N."/>
            <person name="Hua S.X."/>
        </authorList>
    </citation>
    <scope>NUCLEOTIDE SEQUENCE [LARGE SCALE GENOMIC DNA]</scope>
    <source>
        <strain evidence="2 3">CBS 117616</strain>
    </source>
</reference>
<evidence type="ECO:0000313" key="3">
    <source>
        <dbReference type="Proteomes" id="UP000325395"/>
    </source>
</evidence>
<dbReference type="EMBL" id="ML735856">
    <property type="protein sequence ID" value="KAE8411858.1"/>
    <property type="molecule type" value="Genomic_DNA"/>
</dbReference>
<accession>A0ABQ6W5G8</accession>
<proteinExistence type="predicted"/>
<gene>
    <name evidence="2" type="ORF">BDV36DRAFT_73933</name>
</gene>